<feature type="region of interest" description="Disordered" evidence="7">
    <location>
        <begin position="937"/>
        <end position="957"/>
    </location>
</feature>
<dbReference type="PROSITE" id="PS50831">
    <property type="entry name" value="SOHO"/>
    <property type="match status" value="1"/>
</dbReference>
<keyword evidence="6" id="KW-0175">Coiled coil</keyword>
<dbReference type="SMART" id="SM00459">
    <property type="entry name" value="Sorb"/>
    <property type="match status" value="1"/>
</dbReference>
<feature type="region of interest" description="Disordered" evidence="7">
    <location>
        <begin position="1420"/>
        <end position="1439"/>
    </location>
</feature>
<feature type="region of interest" description="Disordered" evidence="7">
    <location>
        <begin position="480"/>
        <end position="556"/>
    </location>
</feature>
<feature type="compositionally biased region" description="Polar residues" evidence="7">
    <location>
        <begin position="1211"/>
        <end position="1241"/>
    </location>
</feature>
<gene>
    <name evidence="11" type="primary">sorbs1.L</name>
</gene>
<dbReference type="PANTHER" id="PTHR14167:SF64">
    <property type="entry name" value="SORBIN AND SH3 DOMAIN-CONTAINING PROTEIN 1"/>
    <property type="match status" value="1"/>
</dbReference>
<dbReference type="GO" id="GO:0031589">
    <property type="term" value="P:cell-substrate adhesion"/>
    <property type="evidence" value="ECO:0000318"/>
    <property type="project" value="GO_Central"/>
</dbReference>
<feature type="domain" description="SH3" evidence="8">
    <location>
        <begin position="1516"/>
        <end position="1575"/>
    </location>
</feature>
<evidence type="ECO:0000256" key="1">
    <source>
        <dbReference type="ARBA" id="ARBA00004282"/>
    </source>
</evidence>
<dbReference type="InterPro" id="IPR036028">
    <property type="entry name" value="SH3-like_dom_sf"/>
</dbReference>
<dbReference type="CDD" id="cd11922">
    <property type="entry name" value="SH3_Sorbs1_2"/>
    <property type="match status" value="1"/>
</dbReference>
<feature type="compositionally biased region" description="Polar residues" evidence="7">
    <location>
        <begin position="938"/>
        <end position="952"/>
    </location>
</feature>
<reference evidence="11" key="1">
    <citation type="submission" date="2025-08" db="UniProtKB">
        <authorList>
            <consortium name="RefSeq"/>
        </authorList>
    </citation>
    <scope>IDENTIFICATION</scope>
    <source>
        <strain evidence="11">J_2021</strain>
        <tissue evidence="11">Erythrocytes</tissue>
    </source>
</reference>
<evidence type="ECO:0000259" key="9">
    <source>
        <dbReference type="PROSITE" id="PS50831"/>
    </source>
</evidence>
<dbReference type="PROSITE" id="PS50002">
    <property type="entry name" value="SH3"/>
    <property type="match status" value="3"/>
</dbReference>
<dbReference type="CTD" id="108696213"/>
<feature type="region of interest" description="Disordered" evidence="7">
    <location>
        <begin position="293"/>
        <end position="323"/>
    </location>
</feature>
<sequence>MRHKQITTFTEEAIERNNQKQSQLLKITTAPIMSSENEVSISNNVVNGVTPRCNMPEKADKSPLSARSVAAVKIIPVKTVKSFPDLVPTAETVLLHQLTRTEGDTKAITGDVDPAKLCAGKGAVTLRASPVQLESQKNRTTLDIELSPYDAPAEDVTDDDRPPSVAESNGDSQHSSLAAKGFRSVRPNLPFDSKSQKTHPPPVPPPPKEESFAWRPHTNTKLSYLKPVPILDCIYLSSPKPYVPYAAACTNAELPIPACTPSGTQAIPSDHTNTPAFSIPTETQHTAFSSLLSNTSPKHCTSEPGNGDRSVAGTNSSHETKKDKKVSSLYVACLSNSTGSAASENPTGVAHDKTESAELEADVTKSPATNIVPSIIDTGKSPPPVPPRPFFDPVPSKDSVSSGDIDTFWSPCPLHQDMGRTELDTQHPAGHVKMTAKEPYFSSKPQYPLRAQGYRRMDGTSVTTQPEVIIVPLIQVKAERKQEGTSSTPPPPLVPAGKLSASPEPDTSQLAFPTLDDFIPPHLQRGSNHNPSSPTISIQNSQPPLCPPPLLHPPVTEDLRRVSEPEIGGVIAPTEPVTDEALAASVTNDKLSSFAPINKPSVYPSTTIVNPTIVLLQHNREQQKRLNNAPEPVVIRSDDEKLEPLAAQEKKWQDDTQRLKPTMDYTRRDTRSPQFTGDSVDEIGIPLRNTERSKDWYKTMFKQIHRLNKDDESDSYPSYGRHSYLEDAKPQAGVPRSKSEMDNIDIEQNMRRSVTLPLPARSSSLKPSHERNDWDPPDKKVDTRKYRAEPRSIHEYQPGKSSALANEKMTRDKSPEEIDLKNEPWYKFFSELEFGKPPPKKIWDYTPGDCSILKIEHRKTELERDIYQYETELDADLERMDKCFKAPEKRNAAVSHPEEIPTYRGTEAVPVDPALSENERQIYKNVLEGGDIPFHGLNSLNRRPSSSASNKGGNAHKLSYTTINNRTFSTSSSLGNIYKQKSSLSAAKACIGEILPSRFKPMVPLPATSQHKHNVTLTQQKAQSCEDLLEPRTSFEDKQMSSGKVGGSMENMLSKSYSDYKVKSGSTISLQECSMIATRCPFPPKFKSSNAEFTVMYKDMHHINRSTLHSASSCSNVRDIANTFEKEMRNRSSVDDLDSSEHIPKHTVSSRVTAFEQLIQRSRSLPSLDFSSGQSTSSTPSQPRHGMLSACSAESLLEPSVKGNEDKDVQVTKQTSSTPSSNVEDMNSEPSDTDLVNNSSGHTEEADHISNASTDSCANLNKVPHKYKLNTCKSSCPASYTRFTTIRKHEQKKSNTLESRVDKQVDQMIFQRNIYLISPLPFKVQKPFHKNPKMPSSNTTEQRDMVALDRKSPVEPPKITEERPSLPARQSSYDIVGRLSSLSVDSLEQDNSTLESHCPDSLNNGDIVSFPLCYNLDSNNNSQPNEHGTFTGDSESPRHFAPVEYMDVPEERLRKRYDSKEKLIEDQRRLKREQEEADIAARRHSGIVPSHHQFITNERFGDLLNVGDSSKRRSRSEMKQARAKYDFKAQSLKELPLQKGDLVYIYRQIDENWFEGEHHGRVGIFPISYIEVIPETEKAQPRKASPLQVLEYGDAVAKFNFNGDTAVEMSFKKGERITLIRRIDENWYEGKISGTSRQGIFPVSYIEVVKRPRLKNSADYMDLPVSYSPNRSTSASPQFSGCTRPRTTTPPTAIRRAFSPEVQAITSEWISLTMGVSRNNSPTVTPPVPPLPEAMLCTIDYITPSVAASPTLSVTPSVSLHNCNVSGNSTPNSAMSPLPTYPSRPQSATRISYVISPVSEEKLSGSSYGDSPVPFAQNDLISELSDVLRNQYKLRGDAGPVANGEPNDLRIPTYTMTKAPIPPRRTHGVTPASKTTSDSYEENQLCKELLSIVNSGQEEMKGNECNFPKTADSISVYPYVLSSCPVTYQPPPRLKGRVILPQPCRSDGEQTGRASKSPVMITGSPVNTLNSNSVVRPHHTLSTGPELTESEKSYVEAVCNEIISIAEKSVRYCSTISHPFDYRHKVSSYDNKQCLIISQQPQAQHRRDSLERSQTPQDAYTYQALYSYTPQNDDELELREGDIVDIMEKCDDGWFVGTSRRTKLFGTFPGNYVKLVFY</sequence>
<feature type="compositionally biased region" description="Polar residues" evidence="7">
    <location>
        <begin position="1420"/>
        <end position="1434"/>
    </location>
</feature>
<feature type="compositionally biased region" description="Polar residues" evidence="7">
    <location>
        <begin position="525"/>
        <end position="542"/>
    </location>
</feature>
<feature type="domain" description="SoHo" evidence="9">
    <location>
        <begin position="669"/>
        <end position="727"/>
    </location>
</feature>
<dbReference type="CDD" id="cd11919">
    <property type="entry name" value="SH3_Sorbs1_1"/>
    <property type="match status" value="1"/>
</dbReference>
<feature type="region of interest" description="Disordered" evidence="7">
    <location>
        <begin position="137"/>
        <end position="213"/>
    </location>
</feature>
<dbReference type="PANTHER" id="PTHR14167">
    <property type="entry name" value="SH3 DOMAIN-CONTAINING"/>
    <property type="match status" value="1"/>
</dbReference>
<feature type="region of interest" description="Disordered" evidence="7">
    <location>
        <begin position="1838"/>
        <end position="1880"/>
    </location>
</feature>
<feature type="region of interest" description="Disordered" evidence="7">
    <location>
        <begin position="1128"/>
        <end position="1148"/>
    </location>
</feature>
<dbReference type="KEGG" id="xla:108696213"/>
<evidence type="ECO:0000313" key="10">
    <source>
        <dbReference type="Proteomes" id="UP000186698"/>
    </source>
</evidence>
<name>A0A8J1L5A9_XENLA</name>
<dbReference type="SMART" id="SM00326">
    <property type="entry name" value="SH3"/>
    <property type="match status" value="3"/>
</dbReference>
<dbReference type="FunFam" id="2.30.30.40:FF:000001">
    <property type="entry name" value="Sorbin and SH3 domain-containing protein 1 isoform 2"/>
    <property type="match status" value="1"/>
</dbReference>
<organism evidence="10 11">
    <name type="scientific">Xenopus laevis</name>
    <name type="common">African clawed frog</name>
    <dbReference type="NCBI Taxonomy" id="8355"/>
    <lineage>
        <taxon>Eukaryota</taxon>
        <taxon>Metazoa</taxon>
        <taxon>Chordata</taxon>
        <taxon>Craniata</taxon>
        <taxon>Vertebrata</taxon>
        <taxon>Euteleostomi</taxon>
        <taxon>Amphibia</taxon>
        <taxon>Batrachia</taxon>
        <taxon>Anura</taxon>
        <taxon>Pipoidea</taxon>
        <taxon>Pipidae</taxon>
        <taxon>Xenopodinae</taxon>
        <taxon>Xenopus</taxon>
        <taxon>Xenopus</taxon>
    </lineage>
</organism>
<feature type="compositionally biased region" description="Basic and acidic residues" evidence="7">
    <location>
        <begin position="1128"/>
        <end position="1144"/>
    </location>
</feature>
<evidence type="ECO:0000256" key="3">
    <source>
        <dbReference type="ARBA" id="ARBA00022737"/>
    </source>
</evidence>
<feature type="region of interest" description="Disordered" evidence="7">
    <location>
        <begin position="1943"/>
        <end position="1987"/>
    </location>
</feature>
<dbReference type="GO" id="GO:0005737">
    <property type="term" value="C:cytoplasm"/>
    <property type="evidence" value="ECO:0000318"/>
    <property type="project" value="GO_Central"/>
</dbReference>
<dbReference type="RefSeq" id="XP_041424718.1">
    <property type="nucleotide sequence ID" value="XM_041568784.1"/>
</dbReference>
<feature type="coiled-coil region" evidence="6">
    <location>
        <begin position="1450"/>
        <end position="1483"/>
    </location>
</feature>
<keyword evidence="10" id="KW-1185">Reference proteome</keyword>
<dbReference type="InterPro" id="IPR035610">
    <property type="entry name" value="SORBS1_SH3_1"/>
</dbReference>
<evidence type="ECO:0000256" key="6">
    <source>
        <dbReference type="SAM" id="Coils"/>
    </source>
</evidence>
<feature type="region of interest" description="Disordered" evidence="7">
    <location>
        <begin position="1166"/>
        <end position="1187"/>
    </location>
</feature>
<feature type="domain" description="SH3" evidence="8">
    <location>
        <begin position="1590"/>
        <end position="1651"/>
    </location>
</feature>
<feature type="compositionally biased region" description="Polar residues" evidence="7">
    <location>
        <begin position="166"/>
        <end position="176"/>
    </location>
</feature>
<feature type="region of interest" description="Disordered" evidence="7">
    <location>
        <begin position="1669"/>
        <end position="1692"/>
    </location>
</feature>
<dbReference type="FunFam" id="2.30.30.40:FF:000004">
    <property type="entry name" value="Sorbin and SH3 domain-containing protein 1 isoform 2"/>
    <property type="match status" value="1"/>
</dbReference>
<proteinExistence type="predicted"/>
<comment type="subcellular location">
    <subcellularLocation>
        <location evidence="1">Cell junction</location>
    </subcellularLocation>
</comment>
<dbReference type="SUPFAM" id="SSF50044">
    <property type="entry name" value="SH3-domain"/>
    <property type="match status" value="3"/>
</dbReference>
<feature type="compositionally biased region" description="Polar residues" evidence="7">
    <location>
        <begin position="1669"/>
        <end position="1681"/>
    </location>
</feature>
<evidence type="ECO:0000256" key="5">
    <source>
        <dbReference type="PROSITE-ProRule" id="PRU00192"/>
    </source>
</evidence>
<evidence type="ECO:0000313" key="11">
    <source>
        <dbReference type="RefSeq" id="XP_041424718.1"/>
    </source>
</evidence>
<evidence type="ECO:0000256" key="2">
    <source>
        <dbReference type="ARBA" id="ARBA00022443"/>
    </source>
</evidence>
<dbReference type="InterPro" id="IPR001452">
    <property type="entry name" value="SH3_domain"/>
</dbReference>
<evidence type="ECO:0000256" key="4">
    <source>
        <dbReference type="ARBA" id="ARBA00022949"/>
    </source>
</evidence>
<dbReference type="Proteomes" id="UP000186698">
    <property type="component" value="Chromosome 7L"/>
</dbReference>
<protein>
    <submittedName>
        <fullName evidence="11">Sorbin and SH3 domain-containing protein 1 isoform X1</fullName>
    </submittedName>
</protein>
<dbReference type="OrthoDB" id="73680at2759"/>
<dbReference type="Pfam" id="PF14604">
    <property type="entry name" value="SH3_9"/>
    <property type="match status" value="2"/>
</dbReference>
<keyword evidence="4" id="KW-0965">Cell junction</keyword>
<evidence type="ECO:0000259" key="8">
    <source>
        <dbReference type="PROSITE" id="PS50002"/>
    </source>
</evidence>
<dbReference type="InterPro" id="IPR035611">
    <property type="entry name" value="SORBS1_SH3_2"/>
</dbReference>
<keyword evidence="2 5" id="KW-0728">SH3 domain</keyword>
<feature type="compositionally biased region" description="Low complexity" evidence="7">
    <location>
        <begin position="1171"/>
        <end position="1183"/>
    </location>
</feature>
<feature type="compositionally biased region" description="Basic and acidic residues" evidence="7">
    <location>
        <begin position="767"/>
        <end position="794"/>
    </location>
</feature>
<keyword evidence="3" id="KW-0677">Repeat</keyword>
<dbReference type="Pfam" id="PF00018">
    <property type="entry name" value="SH3_1"/>
    <property type="match status" value="1"/>
</dbReference>
<dbReference type="InterPro" id="IPR003127">
    <property type="entry name" value="SoHo_dom"/>
</dbReference>
<dbReference type="Gene3D" id="2.30.30.40">
    <property type="entry name" value="SH3 Domains"/>
    <property type="match status" value="3"/>
</dbReference>
<dbReference type="GO" id="GO:0030055">
    <property type="term" value="C:cell-substrate junction"/>
    <property type="evidence" value="ECO:0000318"/>
    <property type="project" value="GO_Central"/>
</dbReference>
<feature type="compositionally biased region" description="Polar residues" evidence="7">
    <location>
        <begin position="1964"/>
        <end position="1985"/>
    </location>
</feature>
<feature type="region of interest" description="Disordered" evidence="7">
    <location>
        <begin position="710"/>
        <end position="812"/>
    </location>
</feature>
<dbReference type="GO" id="GO:0005634">
    <property type="term" value="C:nucleus"/>
    <property type="evidence" value="ECO:0000318"/>
    <property type="project" value="GO_Central"/>
</dbReference>
<dbReference type="Pfam" id="PF02208">
    <property type="entry name" value="Sorb"/>
    <property type="match status" value="1"/>
</dbReference>
<feature type="compositionally biased region" description="Low complexity" evidence="7">
    <location>
        <begin position="1683"/>
        <end position="1692"/>
    </location>
</feature>
<accession>A0A8J1L5A9</accession>
<dbReference type="InterPro" id="IPR050384">
    <property type="entry name" value="Endophilin_SH3RF"/>
</dbReference>
<feature type="domain" description="SH3" evidence="8">
    <location>
        <begin position="2057"/>
        <end position="2118"/>
    </location>
</feature>
<feature type="region of interest" description="Disordered" evidence="7">
    <location>
        <begin position="1200"/>
        <end position="1251"/>
    </location>
</feature>
<evidence type="ECO:0000256" key="7">
    <source>
        <dbReference type="SAM" id="MobiDB-lite"/>
    </source>
</evidence>
<dbReference type="GeneID" id="108696213"/>